<proteinExistence type="predicted"/>
<evidence type="ECO:0000256" key="1">
    <source>
        <dbReference type="SAM" id="Phobius"/>
    </source>
</evidence>
<keyword evidence="3" id="KW-1185">Reference proteome</keyword>
<name>A0ABU5CQ63_9BACI</name>
<protein>
    <submittedName>
        <fullName evidence="2">Uncharacterized protein</fullName>
    </submittedName>
</protein>
<keyword evidence="1" id="KW-1133">Transmembrane helix</keyword>
<dbReference type="EMBL" id="JAWDIQ010000001">
    <property type="protein sequence ID" value="MDY0408517.1"/>
    <property type="molecule type" value="Genomic_DNA"/>
</dbReference>
<comment type="caution">
    <text evidence="2">The sequence shown here is derived from an EMBL/GenBank/DDBJ whole genome shotgun (WGS) entry which is preliminary data.</text>
</comment>
<keyword evidence="1" id="KW-0812">Transmembrane</keyword>
<accession>A0ABU5CQ63</accession>
<evidence type="ECO:0000313" key="2">
    <source>
        <dbReference type="EMBL" id="MDY0408517.1"/>
    </source>
</evidence>
<keyword evidence="1" id="KW-0472">Membrane</keyword>
<organism evidence="2 3">
    <name type="scientific">Paracerasibacillus soli</name>
    <dbReference type="NCBI Taxonomy" id="480284"/>
    <lineage>
        <taxon>Bacteria</taxon>
        <taxon>Bacillati</taxon>
        <taxon>Bacillota</taxon>
        <taxon>Bacilli</taxon>
        <taxon>Bacillales</taxon>
        <taxon>Bacillaceae</taxon>
        <taxon>Paracerasibacillus</taxon>
    </lineage>
</organism>
<sequence>MNKLKSSTVLKWISGGLEAFWGFPIIGGTFVIGLAYTPLMLMFILHIITLIFSLIQDKKSAWKYTWNHYIRNCLDSNIRYAYAYFDCGVSND</sequence>
<reference evidence="2 3" key="1">
    <citation type="submission" date="2023-10" db="EMBL/GenBank/DDBJ databases">
        <title>Virgibacillus soli CC-YMP-6 genome.</title>
        <authorList>
            <person name="Miliotis G."/>
            <person name="Sengupta P."/>
            <person name="Hameed A."/>
            <person name="Chuvochina M."/>
            <person name="Mcdonagh F."/>
            <person name="Simpson A.C."/>
            <person name="Singh N.K."/>
            <person name="Rekha P.D."/>
            <person name="Raman K."/>
            <person name="Hugenholtz P."/>
            <person name="Venkateswaran K."/>
        </authorList>
    </citation>
    <scope>NUCLEOTIDE SEQUENCE [LARGE SCALE GENOMIC DNA]</scope>
    <source>
        <strain evidence="2 3">CC-YMP-6</strain>
    </source>
</reference>
<evidence type="ECO:0000313" key="3">
    <source>
        <dbReference type="Proteomes" id="UP001275315"/>
    </source>
</evidence>
<dbReference type="Proteomes" id="UP001275315">
    <property type="component" value="Unassembled WGS sequence"/>
</dbReference>
<feature type="transmembrane region" description="Helical" evidence="1">
    <location>
        <begin position="12"/>
        <end position="32"/>
    </location>
</feature>
<gene>
    <name evidence="2" type="ORF">RWD45_08045</name>
</gene>
<dbReference type="RefSeq" id="WP_320379245.1">
    <property type="nucleotide sequence ID" value="NZ_JAWDIQ010000001.1"/>
</dbReference>
<feature type="transmembrane region" description="Helical" evidence="1">
    <location>
        <begin position="38"/>
        <end position="55"/>
    </location>
</feature>